<sequence>MTQQGLKLFPQFNLLDTVDVNVNIIPKTIYDNDCPILEIHKILNIVKLKLVGGLDFKKWCEPERKVQLEEVLAVLKCQDRYTMITNYPSDLTMIEAAAQVINCMDVLQ</sequence>
<gene>
    <name evidence="1" type="ORF">FCALED_LOCUS441</name>
</gene>
<reference evidence="1" key="1">
    <citation type="submission" date="2021-06" db="EMBL/GenBank/DDBJ databases">
        <authorList>
            <person name="Kallberg Y."/>
            <person name="Tangrot J."/>
            <person name="Rosling A."/>
        </authorList>
    </citation>
    <scope>NUCLEOTIDE SEQUENCE</scope>
    <source>
        <strain evidence="1">UK204</strain>
    </source>
</reference>
<evidence type="ECO:0000313" key="1">
    <source>
        <dbReference type="EMBL" id="CAG8439882.1"/>
    </source>
</evidence>
<dbReference type="Proteomes" id="UP000789570">
    <property type="component" value="Unassembled WGS sequence"/>
</dbReference>
<dbReference type="EMBL" id="CAJVPQ010000042">
    <property type="protein sequence ID" value="CAG8439882.1"/>
    <property type="molecule type" value="Genomic_DNA"/>
</dbReference>
<name>A0A9N8V4V5_9GLOM</name>
<comment type="caution">
    <text evidence="1">The sequence shown here is derived from an EMBL/GenBank/DDBJ whole genome shotgun (WGS) entry which is preliminary data.</text>
</comment>
<organism evidence="1 2">
    <name type="scientific">Funneliformis caledonium</name>
    <dbReference type="NCBI Taxonomy" id="1117310"/>
    <lineage>
        <taxon>Eukaryota</taxon>
        <taxon>Fungi</taxon>
        <taxon>Fungi incertae sedis</taxon>
        <taxon>Mucoromycota</taxon>
        <taxon>Glomeromycotina</taxon>
        <taxon>Glomeromycetes</taxon>
        <taxon>Glomerales</taxon>
        <taxon>Glomeraceae</taxon>
        <taxon>Funneliformis</taxon>
    </lineage>
</organism>
<keyword evidence="2" id="KW-1185">Reference proteome</keyword>
<protein>
    <submittedName>
        <fullName evidence="1">13278_t:CDS:1</fullName>
    </submittedName>
</protein>
<proteinExistence type="predicted"/>
<evidence type="ECO:0000313" key="2">
    <source>
        <dbReference type="Proteomes" id="UP000789570"/>
    </source>
</evidence>
<dbReference type="AlphaFoldDB" id="A0A9N8V4V5"/>
<accession>A0A9N8V4V5</accession>